<sequence length="58" mass="6247">MPLGIVARGTTEWNEGAVDVEEEQRLGGHIRTVAQNVPDSCGRVTELAHTVRAHLPAT</sequence>
<accession>A0ABS4QPF3</accession>
<dbReference type="RefSeq" id="WP_209896052.1">
    <property type="nucleotide sequence ID" value="NZ_JAGGMR010000001.1"/>
</dbReference>
<comment type="caution">
    <text evidence="1">The sequence shown here is derived from an EMBL/GenBank/DDBJ whole genome shotgun (WGS) entry which is preliminary data.</text>
</comment>
<name>A0ABS4QPF3_9NOCA</name>
<dbReference type="EMBL" id="JAGGMR010000001">
    <property type="protein sequence ID" value="MBP2192894.1"/>
    <property type="molecule type" value="Genomic_DNA"/>
</dbReference>
<evidence type="ECO:0000313" key="1">
    <source>
        <dbReference type="EMBL" id="MBP2192894.1"/>
    </source>
</evidence>
<proteinExistence type="predicted"/>
<reference evidence="1 2" key="1">
    <citation type="submission" date="2021-03" db="EMBL/GenBank/DDBJ databases">
        <title>Sequencing the genomes of 1000 actinobacteria strains.</title>
        <authorList>
            <person name="Klenk H.-P."/>
        </authorList>
    </citation>
    <scope>NUCLEOTIDE SEQUENCE [LARGE SCALE GENOMIC DNA]</scope>
    <source>
        <strain evidence="1 2">DSM 45516</strain>
    </source>
</reference>
<evidence type="ECO:0000313" key="2">
    <source>
        <dbReference type="Proteomes" id="UP001519325"/>
    </source>
</evidence>
<protein>
    <submittedName>
        <fullName evidence="1">Uncharacterized protein</fullName>
    </submittedName>
</protein>
<keyword evidence="2" id="KW-1185">Reference proteome</keyword>
<gene>
    <name evidence="1" type="ORF">BJ987_005795</name>
</gene>
<dbReference type="Proteomes" id="UP001519325">
    <property type="component" value="Unassembled WGS sequence"/>
</dbReference>
<organism evidence="1 2">
    <name type="scientific">Nocardia goodfellowii</name>
    <dbReference type="NCBI Taxonomy" id="882446"/>
    <lineage>
        <taxon>Bacteria</taxon>
        <taxon>Bacillati</taxon>
        <taxon>Actinomycetota</taxon>
        <taxon>Actinomycetes</taxon>
        <taxon>Mycobacteriales</taxon>
        <taxon>Nocardiaceae</taxon>
        <taxon>Nocardia</taxon>
    </lineage>
</organism>